<dbReference type="InterPro" id="IPR034347">
    <property type="entry name" value="GST_Phi_C"/>
</dbReference>
<feature type="domain" description="GST N-terminal" evidence="5">
    <location>
        <begin position="2"/>
        <end position="83"/>
    </location>
</feature>
<dbReference type="Gene3D" id="3.40.30.10">
    <property type="entry name" value="Glutaredoxin"/>
    <property type="match status" value="1"/>
</dbReference>
<dbReference type="Pfam" id="PF00043">
    <property type="entry name" value="GST_C"/>
    <property type="match status" value="1"/>
</dbReference>
<evidence type="ECO:0000256" key="4">
    <source>
        <dbReference type="ARBA" id="ARBA00047960"/>
    </source>
</evidence>
<evidence type="ECO:0000259" key="5">
    <source>
        <dbReference type="PROSITE" id="PS50404"/>
    </source>
</evidence>
<keyword evidence="3" id="KW-0808">Transferase</keyword>
<dbReference type="Gene3D" id="1.20.1050.10">
    <property type="match status" value="1"/>
</dbReference>
<dbReference type="PANTHER" id="PTHR43900:SF96">
    <property type="entry name" value="GLUTATHIONE TRANSFERASE"/>
    <property type="match status" value="1"/>
</dbReference>
<protein>
    <recommendedName>
        <fullName evidence="2">glutathione transferase</fullName>
        <ecNumber evidence="2">2.5.1.18</ecNumber>
    </recommendedName>
</protein>
<dbReference type="Pfam" id="PF02798">
    <property type="entry name" value="GST_N"/>
    <property type="match status" value="1"/>
</dbReference>
<feature type="domain" description="GST C-terminal" evidence="6">
    <location>
        <begin position="94"/>
        <end position="217"/>
    </location>
</feature>
<evidence type="ECO:0000256" key="1">
    <source>
        <dbReference type="ARBA" id="ARBA00010128"/>
    </source>
</evidence>
<proteinExistence type="inferred from homology"/>
<dbReference type="OrthoDB" id="422574at2759"/>
<dbReference type="PROSITE" id="PS50405">
    <property type="entry name" value="GST_CTER"/>
    <property type="match status" value="1"/>
</dbReference>
<dbReference type="SUPFAM" id="SSF47616">
    <property type="entry name" value="GST C-terminal domain-like"/>
    <property type="match status" value="1"/>
</dbReference>
<organism evidence="7 8">
    <name type="scientific">Asparagus officinalis</name>
    <name type="common">Garden asparagus</name>
    <dbReference type="NCBI Taxonomy" id="4686"/>
    <lineage>
        <taxon>Eukaryota</taxon>
        <taxon>Viridiplantae</taxon>
        <taxon>Streptophyta</taxon>
        <taxon>Embryophyta</taxon>
        <taxon>Tracheophyta</taxon>
        <taxon>Spermatophyta</taxon>
        <taxon>Magnoliopsida</taxon>
        <taxon>Liliopsida</taxon>
        <taxon>Asparagales</taxon>
        <taxon>Asparagaceae</taxon>
        <taxon>Asparagoideae</taxon>
        <taxon>Asparagus</taxon>
    </lineage>
</organism>
<keyword evidence="8" id="KW-1185">Reference proteome</keyword>
<dbReference type="Proteomes" id="UP000243459">
    <property type="component" value="Chromosome 1"/>
</dbReference>
<dbReference type="SFLD" id="SFLDS00019">
    <property type="entry name" value="Glutathione_Transferase_(cytos"/>
    <property type="match status" value="1"/>
</dbReference>
<evidence type="ECO:0000259" key="6">
    <source>
        <dbReference type="PROSITE" id="PS50405"/>
    </source>
</evidence>
<dbReference type="GO" id="GO:0043295">
    <property type="term" value="F:glutathione binding"/>
    <property type="evidence" value="ECO:0007669"/>
    <property type="project" value="TreeGrafter"/>
</dbReference>
<name>A0A5P1FNH3_ASPOF</name>
<dbReference type="AlphaFoldDB" id="A0A5P1FNH3"/>
<dbReference type="EC" id="2.5.1.18" evidence="2"/>
<dbReference type="PROSITE" id="PS50404">
    <property type="entry name" value="GST_NTER"/>
    <property type="match status" value="1"/>
</dbReference>
<dbReference type="InterPro" id="IPR040079">
    <property type="entry name" value="Glutathione_S-Trfase"/>
</dbReference>
<dbReference type="CDD" id="cd03187">
    <property type="entry name" value="GST_C_Phi"/>
    <property type="match status" value="1"/>
</dbReference>
<evidence type="ECO:0000313" key="7">
    <source>
        <dbReference type="EMBL" id="ONK79865.1"/>
    </source>
</evidence>
<dbReference type="InterPro" id="IPR004046">
    <property type="entry name" value="GST_C"/>
</dbReference>
<evidence type="ECO:0000313" key="8">
    <source>
        <dbReference type="Proteomes" id="UP000243459"/>
    </source>
</evidence>
<dbReference type="GO" id="GO:0004364">
    <property type="term" value="F:glutathione transferase activity"/>
    <property type="evidence" value="ECO:0007669"/>
    <property type="project" value="UniProtKB-EC"/>
</dbReference>
<dbReference type="InterPro" id="IPR010987">
    <property type="entry name" value="Glutathione-S-Trfase_C-like"/>
</dbReference>
<dbReference type="CDD" id="cd03053">
    <property type="entry name" value="GST_N_Phi"/>
    <property type="match status" value="1"/>
</dbReference>
<dbReference type="Gramene" id="ONK79865">
    <property type="protein sequence ID" value="ONK79865"/>
    <property type="gene ID" value="A4U43_C01F11150"/>
</dbReference>
<dbReference type="GO" id="GO:0006749">
    <property type="term" value="P:glutathione metabolic process"/>
    <property type="evidence" value="ECO:0007669"/>
    <property type="project" value="TreeGrafter"/>
</dbReference>
<evidence type="ECO:0000256" key="2">
    <source>
        <dbReference type="ARBA" id="ARBA00012452"/>
    </source>
</evidence>
<dbReference type="FunFam" id="3.40.30.10:FF:000016">
    <property type="entry name" value="Glutathione S-transferase F2"/>
    <property type="match status" value="1"/>
</dbReference>
<dbReference type="FunFam" id="1.20.1050.10:FF:000004">
    <property type="entry name" value="Glutathione S-transferase F2"/>
    <property type="match status" value="1"/>
</dbReference>
<comment type="similarity">
    <text evidence="1">Belongs to the GST superfamily. Phi family.</text>
</comment>
<dbReference type="GO" id="GO:0005737">
    <property type="term" value="C:cytoplasm"/>
    <property type="evidence" value="ECO:0007669"/>
    <property type="project" value="TreeGrafter"/>
</dbReference>
<dbReference type="EMBL" id="CM007381">
    <property type="protein sequence ID" value="ONK79865.1"/>
    <property type="molecule type" value="Genomic_DNA"/>
</dbReference>
<dbReference type="SFLD" id="SFLDG00358">
    <property type="entry name" value="Main_(cytGST)"/>
    <property type="match status" value="1"/>
</dbReference>
<dbReference type="SFLD" id="SFLDG01154">
    <property type="entry name" value="Main.5:_Phi-like"/>
    <property type="match status" value="1"/>
</dbReference>
<dbReference type="GO" id="GO:0009635">
    <property type="term" value="P:response to herbicide"/>
    <property type="evidence" value="ECO:0007669"/>
    <property type="project" value="UniProtKB-ARBA"/>
</dbReference>
<reference evidence="8" key="1">
    <citation type="journal article" date="2017" name="Nat. Commun.">
        <title>The asparagus genome sheds light on the origin and evolution of a young Y chromosome.</title>
        <authorList>
            <person name="Harkess A."/>
            <person name="Zhou J."/>
            <person name="Xu C."/>
            <person name="Bowers J.E."/>
            <person name="Van der Hulst R."/>
            <person name="Ayyampalayam S."/>
            <person name="Mercati F."/>
            <person name="Riccardi P."/>
            <person name="McKain M.R."/>
            <person name="Kakrana A."/>
            <person name="Tang H."/>
            <person name="Ray J."/>
            <person name="Groenendijk J."/>
            <person name="Arikit S."/>
            <person name="Mathioni S.M."/>
            <person name="Nakano M."/>
            <person name="Shan H."/>
            <person name="Telgmann-Rauber A."/>
            <person name="Kanno A."/>
            <person name="Yue Z."/>
            <person name="Chen H."/>
            <person name="Li W."/>
            <person name="Chen Y."/>
            <person name="Xu X."/>
            <person name="Zhang Y."/>
            <person name="Luo S."/>
            <person name="Chen H."/>
            <person name="Gao J."/>
            <person name="Mao Z."/>
            <person name="Pires J.C."/>
            <person name="Luo M."/>
            <person name="Kudrna D."/>
            <person name="Wing R.A."/>
            <person name="Meyers B.C."/>
            <person name="Yi K."/>
            <person name="Kong H."/>
            <person name="Lavrijsen P."/>
            <person name="Sunseri F."/>
            <person name="Falavigna A."/>
            <person name="Ye Y."/>
            <person name="Leebens-Mack J.H."/>
            <person name="Chen G."/>
        </authorList>
    </citation>
    <scope>NUCLEOTIDE SEQUENCE [LARGE SCALE GENOMIC DNA]</scope>
    <source>
        <strain evidence="8">cv. DH0086</strain>
    </source>
</reference>
<sequence length="217" mass="24641">MAKVKVYGPAFSTAVSRVLACLIEKEVEFQLIPINLSKAQHKSSGFLKLQPFGQVPVFQDESITLFESRAICRYICDKYATKGKMGLMGNTEGGLIHRASIDQWLETESQSFNPPTSTLVAQLVFYPQMKLKQDAAAIRDAERKLKKVLDVYDHRLSESRFLAGEEFSLADLSHLPNAQYLLNSTDRSHLFTSKKNVGRWWEEISGRASWKKVLEMH</sequence>
<gene>
    <name evidence="7" type="ORF">A4U43_C01F11150</name>
</gene>
<comment type="catalytic activity">
    <reaction evidence="4">
        <text>RX + glutathione = an S-substituted glutathione + a halide anion + H(+)</text>
        <dbReference type="Rhea" id="RHEA:16437"/>
        <dbReference type="ChEBI" id="CHEBI:15378"/>
        <dbReference type="ChEBI" id="CHEBI:16042"/>
        <dbReference type="ChEBI" id="CHEBI:17792"/>
        <dbReference type="ChEBI" id="CHEBI:57925"/>
        <dbReference type="ChEBI" id="CHEBI:90779"/>
        <dbReference type="EC" id="2.5.1.18"/>
    </reaction>
</comment>
<accession>A0A5P1FNH3</accession>
<dbReference type="SUPFAM" id="SSF52833">
    <property type="entry name" value="Thioredoxin-like"/>
    <property type="match status" value="1"/>
</dbReference>
<dbReference type="InterPro" id="IPR036249">
    <property type="entry name" value="Thioredoxin-like_sf"/>
</dbReference>
<dbReference type="InterPro" id="IPR036282">
    <property type="entry name" value="Glutathione-S-Trfase_C_sf"/>
</dbReference>
<dbReference type="InterPro" id="IPR004045">
    <property type="entry name" value="Glutathione_S-Trfase_N"/>
</dbReference>
<evidence type="ECO:0000256" key="3">
    <source>
        <dbReference type="ARBA" id="ARBA00022679"/>
    </source>
</evidence>
<dbReference type="PANTHER" id="PTHR43900">
    <property type="entry name" value="GLUTATHIONE S-TRANSFERASE RHO"/>
    <property type="match status" value="1"/>
</dbReference>